<evidence type="ECO:0000256" key="2">
    <source>
        <dbReference type="ARBA" id="ARBA00023163"/>
    </source>
</evidence>
<evidence type="ECO:0000313" key="4">
    <source>
        <dbReference type="EMBL" id="MBS2100493.1"/>
    </source>
</evidence>
<evidence type="ECO:0000313" key="5">
    <source>
        <dbReference type="Proteomes" id="UP000708576"/>
    </source>
</evidence>
<reference evidence="4 5" key="1">
    <citation type="journal article" date="2015" name="Int. J. Syst. Evol. Microbiol.">
        <title>Carboxylicivirga linearis sp. nov., isolated from a sea cucumber culture pond.</title>
        <authorList>
            <person name="Wang F.Q."/>
            <person name="Zhou Y.X."/>
            <person name="Lin X.Z."/>
            <person name="Chen G.J."/>
            <person name="Du Z.J."/>
        </authorList>
    </citation>
    <scope>NUCLEOTIDE SEQUENCE [LARGE SCALE GENOMIC DNA]</scope>
    <source>
        <strain evidence="4 5">FB218</strain>
    </source>
</reference>
<keyword evidence="5" id="KW-1185">Reference proteome</keyword>
<dbReference type="InterPro" id="IPR009057">
    <property type="entry name" value="Homeodomain-like_sf"/>
</dbReference>
<dbReference type="Pfam" id="PF12833">
    <property type="entry name" value="HTH_18"/>
    <property type="match status" value="1"/>
</dbReference>
<dbReference type="PANTHER" id="PTHR47893">
    <property type="entry name" value="REGULATORY PROTEIN PCHR"/>
    <property type="match status" value="1"/>
</dbReference>
<dbReference type="EMBL" id="JAGUCO010000024">
    <property type="protein sequence ID" value="MBS2100493.1"/>
    <property type="molecule type" value="Genomic_DNA"/>
</dbReference>
<organism evidence="4 5">
    <name type="scientific">Carboxylicivirga linearis</name>
    <dbReference type="NCBI Taxonomy" id="1628157"/>
    <lineage>
        <taxon>Bacteria</taxon>
        <taxon>Pseudomonadati</taxon>
        <taxon>Bacteroidota</taxon>
        <taxon>Bacteroidia</taxon>
        <taxon>Marinilabiliales</taxon>
        <taxon>Marinilabiliaceae</taxon>
        <taxon>Carboxylicivirga</taxon>
    </lineage>
</organism>
<dbReference type="PANTHER" id="PTHR47893:SF1">
    <property type="entry name" value="REGULATORY PROTEIN PCHR"/>
    <property type="match status" value="1"/>
</dbReference>
<comment type="caution">
    <text evidence="4">The sequence shown here is derived from an EMBL/GenBank/DDBJ whole genome shotgun (WGS) entry which is preliminary data.</text>
</comment>
<dbReference type="RefSeq" id="WP_212218446.1">
    <property type="nucleotide sequence ID" value="NZ_JAGUCO010000024.1"/>
</dbReference>
<dbReference type="PROSITE" id="PS01124">
    <property type="entry name" value="HTH_ARAC_FAMILY_2"/>
    <property type="match status" value="1"/>
</dbReference>
<evidence type="ECO:0000256" key="1">
    <source>
        <dbReference type="ARBA" id="ARBA00023015"/>
    </source>
</evidence>
<protein>
    <submittedName>
        <fullName evidence="4">Helix-turn-helix transcriptional regulator</fullName>
    </submittedName>
</protein>
<evidence type="ECO:0000259" key="3">
    <source>
        <dbReference type="PROSITE" id="PS01124"/>
    </source>
</evidence>
<dbReference type="Gene3D" id="1.10.10.60">
    <property type="entry name" value="Homeodomain-like"/>
    <property type="match status" value="1"/>
</dbReference>
<dbReference type="SMART" id="SM00342">
    <property type="entry name" value="HTH_ARAC"/>
    <property type="match status" value="1"/>
</dbReference>
<gene>
    <name evidence="4" type="ORF">KEM10_19560</name>
</gene>
<feature type="domain" description="HTH araC/xylS-type" evidence="3">
    <location>
        <begin position="229"/>
        <end position="327"/>
    </location>
</feature>
<dbReference type="InterPro" id="IPR018060">
    <property type="entry name" value="HTH_AraC"/>
</dbReference>
<name>A0ABS5K064_9BACT</name>
<sequence length="327" mass="37452">MEKQQPTTLKFKEGYILNYYQAFYDRFGGKLENDSYQLNKNGIYIDGTVHEIIDEVQLSLVDTQIAFPIRIDRTPDNNPEMLHLVLIKEGGYSQAYQNQLVNLEADSTKGVFFYNGLFPLAADFPANASYKSIAFKFSKTGLKKILPEATTPINQLFGNEEGVAYHIPLPTEVNRLMEDIFSYSLDSFGSKAMIRVRGQEILITLLKVMIQMEHDDLNGLHTHDYQRIMMIKNRLLSSLNDTINVEEIAHEFGVSVSKLNRDFNSLFNTSIYKFYTYAKIDEAYRRLKTGKYSVSEVSYDMGYTNPAKFSSMFKKLKGIPPVKVIPL</sequence>
<keyword evidence="2" id="KW-0804">Transcription</keyword>
<accession>A0ABS5K064</accession>
<keyword evidence="1" id="KW-0805">Transcription regulation</keyword>
<dbReference type="InterPro" id="IPR053142">
    <property type="entry name" value="PchR_regulatory_protein"/>
</dbReference>
<proteinExistence type="predicted"/>
<dbReference type="SUPFAM" id="SSF46689">
    <property type="entry name" value="Homeodomain-like"/>
    <property type="match status" value="2"/>
</dbReference>
<dbReference type="Proteomes" id="UP000708576">
    <property type="component" value="Unassembled WGS sequence"/>
</dbReference>